<reference evidence="2 3" key="1">
    <citation type="submission" date="2021-07" db="EMBL/GenBank/DDBJ databases">
        <title>Karlodiniumbacter phycospheric gen. nov., sp. nov., a phycosphere bacterium isolated from karlodinium veneficum.</title>
        <authorList>
            <person name="Peng Y."/>
            <person name="Jiang L."/>
            <person name="Lee J."/>
        </authorList>
    </citation>
    <scope>NUCLEOTIDE SEQUENCE</scope>
    <source>
        <strain evidence="2 3">N5</strain>
    </source>
</reference>
<dbReference type="EMBL" id="CP078073">
    <property type="protein sequence ID" value="QXL89391.1"/>
    <property type="molecule type" value="Genomic_DNA"/>
</dbReference>
<proteinExistence type="predicted"/>
<accession>A0A975YHG8</accession>
<protein>
    <submittedName>
        <fullName evidence="2">Transposase</fullName>
    </submittedName>
</protein>
<dbReference type="AlphaFoldDB" id="A0A975YHG8"/>
<evidence type="ECO:0000313" key="3">
    <source>
        <dbReference type="Proteomes" id="UP000693972"/>
    </source>
</evidence>
<evidence type="ECO:0000313" key="1">
    <source>
        <dbReference type="EMBL" id="MBY4892655.1"/>
    </source>
</evidence>
<gene>
    <name evidence="1" type="ORF">KUL25_07750</name>
    <name evidence="2" type="ORF">KUL25_07755</name>
</gene>
<name>A0A975YHG8_9RHOB</name>
<sequence>MKVIGNAVLRERQESRIDWHDIAPRKPMQFAVIEAFIGRL</sequence>
<dbReference type="Proteomes" id="UP000693972">
    <property type="component" value="Unassembled WGS sequence"/>
</dbReference>
<organism evidence="2">
    <name type="scientific">Gymnodinialimonas phycosphaerae</name>
    <dbReference type="NCBI Taxonomy" id="2841589"/>
    <lineage>
        <taxon>Bacteria</taxon>
        <taxon>Pseudomonadati</taxon>
        <taxon>Pseudomonadota</taxon>
        <taxon>Alphaproteobacteria</taxon>
        <taxon>Rhodobacterales</taxon>
        <taxon>Paracoccaceae</taxon>
        <taxon>Gymnodinialimonas</taxon>
    </lineage>
</organism>
<keyword evidence="3" id="KW-1185">Reference proteome</keyword>
<dbReference type="EMBL" id="JAIMBW010000001">
    <property type="protein sequence ID" value="MBY4892655.1"/>
    <property type="molecule type" value="Genomic_DNA"/>
</dbReference>
<dbReference type="RefSeq" id="WP_257892433.1">
    <property type="nucleotide sequence ID" value="NZ_JAIMBW010000001.1"/>
</dbReference>
<evidence type="ECO:0000313" key="2">
    <source>
        <dbReference type="EMBL" id="QXL89391.1"/>
    </source>
</evidence>